<dbReference type="AlphaFoldDB" id="A0AAE4DN40"/>
<dbReference type="SUPFAM" id="SSF56784">
    <property type="entry name" value="HAD-like"/>
    <property type="match status" value="1"/>
</dbReference>
<dbReference type="Gene3D" id="3.40.50.1000">
    <property type="entry name" value="HAD superfamily/HAD-like"/>
    <property type="match status" value="1"/>
</dbReference>
<dbReference type="InterPro" id="IPR036412">
    <property type="entry name" value="HAD-like_sf"/>
</dbReference>
<dbReference type="SFLD" id="SFLDG01144">
    <property type="entry name" value="C2.B.4:_PGP_Like"/>
    <property type="match status" value="1"/>
</dbReference>
<dbReference type="SFLD" id="SFLDS00003">
    <property type="entry name" value="Haloacid_Dehalogenase"/>
    <property type="match status" value="1"/>
</dbReference>
<dbReference type="PROSITE" id="PS01229">
    <property type="entry name" value="COF_2"/>
    <property type="match status" value="1"/>
</dbReference>
<sequence length="270" mass="30101">MSVKLIAVDMDGSFLSDAKTYNRARFLAQYAQMKQRGIRFVVASGNQYYQLISFFPEIKDEIAFVAENGGWVVDAGEDVFNGELTQAHFAAVCKLLHDVPGIEIIACGKSSAYTLKTYDDAFKAMAAKYYHRLEMVDNFDHLNDIFFKFGLNVCDSEIPRMQAYLHERLNDIMVPVTTGHGSIDLIIPGVHKANGLRILQQRWGIDDSEVVAFGDSGNDVEMLRQAGFGFAMANARPHIKAVARFEAPHNNQEGVLTVIDRVLNGEAPFN</sequence>
<reference evidence="4" key="1">
    <citation type="submission" date="2022-12" db="EMBL/GenBank/DDBJ databases">
        <title>NDM-1 containing novel ST 2018 Pseudenterobacter timonensis.</title>
        <authorList>
            <person name="Halder G."/>
            <person name="Mandal S."/>
            <person name="Dutta S."/>
        </authorList>
    </citation>
    <scope>NUCLEOTIDE SEQUENCE</scope>
    <source>
        <strain evidence="4">CNCI147</strain>
    </source>
</reference>
<dbReference type="InterPro" id="IPR023214">
    <property type="entry name" value="HAD_sf"/>
</dbReference>
<dbReference type="Proteomes" id="UP001248822">
    <property type="component" value="Unassembled WGS sequence"/>
</dbReference>
<dbReference type="Pfam" id="PF08282">
    <property type="entry name" value="Hydrolase_3"/>
    <property type="match status" value="1"/>
</dbReference>
<dbReference type="EMBL" id="JAQGEC010000007">
    <property type="protein sequence ID" value="MDR9890566.1"/>
    <property type="molecule type" value="Genomic_DNA"/>
</dbReference>
<name>A0AAE4DN40_9ENTR</name>
<dbReference type="NCBIfam" id="TIGR01484">
    <property type="entry name" value="HAD-SF-IIB"/>
    <property type="match status" value="1"/>
</dbReference>
<organism evidence="4 5">
    <name type="scientific">Pseudenterobacter timonensis</name>
    <dbReference type="NCBI Taxonomy" id="1755099"/>
    <lineage>
        <taxon>Bacteria</taxon>
        <taxon>Pseudomonadati</taxon>
        <taxon>Pseudomonadota</taxon>
        <taxon>Gammaproteobacteria</taxon>
        <taxon>Enterobacterales</taxon>
        <taxon>Enterobacteriaceae</taxon>
        <taxon>Pseudenterobacter</taxon>
    </lineage>
</organism>
<proteinExistence type="predicted"/>
<dbReference type="RefSeq" id="WP_310826015.1">
    <property type="nucleotide sequence ID" value="NZ_JAQGEC010000007.1"/>
</dbReference>
<dbReference type="NCBIfam" id="TIGR00099">
    <property type="entry name" value="Cof-subfamily"/>
    <property type="match status" value="1"/>
</dbReference>
<dbReference type="CDD" id="cd07518">
    <property type="entry name" value="HAD_YbiV-Like"/>
    <property type="match status" value="1"/>
</dbReference>
<evidence type="ECO:0000313" key="4">
    <source>
        <dbReference type="EMBL" id="MDR9890566.1"/>
    </source>
</evidence>
<dbReference type="InterPro" id="IPR000150">
    <property type="entry name" value="Cof"/>
</dbReference>
<evidence type="ECO:0000256" key="2">
    <source>
        <dbReference type="ARBA" id="ARBA00022801"/>
    </source>
</evidence>
<evidence type="ECO:0000256" key="1">
    <source>
        <dbReference type="ARBA" id="ARBA00022723"/>
    </source>
</evidence>
<dbReference type="GO" id="GO:0005829">
    <property type="term" value="C:cytosol"/>
    <property type="evidence" value="ECO:0007669"/>
    <property type="project" value="TreeGrafter"/>
</dbReference>
<evidence type="ECO:0000313" key="5">
    <source>
        <dbReference type="Proteomes" id="UP001248822"/>
    </source>
</evidence>
<dbReference type="InterPro" id="IPR006379">
    <property type="entry name" value="HAD-SF_hydro_IIB"/>
</dbReference>
<accession>A0AAE4DN40</accession>
<dbReference type="GO" id="GO:0016791">
    <property type="term" value="F:phosphatase activity"/>
    <property type="evidence" value="ECO:0007669"/>
    <property type="project" value="TreeGrafter"/>
</dbReference>
<evidence type="ECO:0000256" key="3">
    <source>
        <dbReference type="ARBA" id="ARBA00022842"/>
    </source>
</evidence>
<dbReference type="Gene3D" id="3.30.1240.10">
    <property type="match status" value="1"/>
</dbReference>
<protein>
    <submittedName>
        <fullName evidence="4">Cof-type HAD-IIB family hydrolase</fullName>
    </submittedName>
</protein>
<dbReference type="SFLD" id="SFLDG01140">
    <property type="entry name" value="C2.B:_Phosphomannomutase_and_P"/>
    <property type="match status" value="1"/>
</dbReference>
<dbReference type="PANTHER" id="PTHR10000">
    <property type="entry name" value="PHOSPHOSERINE PHOSPHATASE"/>
    <property type="match status" value="1"/>
</dbReference>
<keyword evidence="3" id="KW-0460">Magnesium</keyword>
<keyword evidence="1" id="KW-0479">Metal-binding</keyword>
<gene>
    <name evidence="4" type="ORF">O7047_10015</name>
</gene>
<keyword evidence="2 4" id="KW-0378">Hydrolase</keyword>
<dbReference type="GO" id="GO:0000287">
    <property type="term" value="F:magnesium ion binding"/>
    <property type="evidence" value="ECO:0007669"/>
    <property type="project" value="TreeGrafter"/>
</dbReference>
<dbReference type="PANTHER" id="PTHR10000:SF53">
    <property type="entry name" value="5-AMINO-6-(5-PHOSPHO-D-RIBITYLAMINO)URACIL PHOSPHATASE YBJI-RELATED"/>
    <property type="match status" value="1"/>
</dbReference>
<comment type="caution">
    <text evidence="4">The sequence shown here is derived from an EMBL/GenBank/DDBJ whole genome shotgun (WGS) entry which is preliminary data.</text>
</comment>